<feature type="region of interest" description="Disordered" evidence="1">
    <location>
        <begin position="1"/>
        <end position="28"/>
    </location>
</feature>
<evidence type="ECO:0000313" key="3">
    <source>
        <dbReference type="Proteomes" id="UP000799436"/>
    </source>
</evidence>
<dbReference type="AlphaFoldDB" id="A0A6G1LA92"/>
<sequence length="106" mass="12706">MPKSRSGFRALFSSSSPKTTRQLKQHQDQINDLEDRLSSLENVYTKDIEVLKYIEEQRMQAEESKRKQFRQARENIRQQVWVDPKLRRYVELMGLDNFTTMTLVHC</sequence>
<feature type="compositionally biased region" description="Polar residues" evidence="1">
    <location>
        <begin position="12"/>
        <end position="22"/>
    </location>
</feature>
<dbReference type="OrthoDB" id="10314183at2759"/>
<evidence type="ECO:0000313" key="2">
    <source>
        <dbReference type="EMBL" id="KAF2769338.1"/>
    </source>
</evidence>
<dbReference type="Proteomes" id="UP000799436">
    <property type="component" value="Unassembled WGS sequence"/>
</dbReference>
<proteinExistence type="predicted"/>
<gene>
    <name evidence="2" type="ORF">EJ03DRAFT_336228</name>
</gene>
<reference evidence="2" key="1">
    <citation type="journal article" date="2020" name="Stud. Mycol.">
        <title>101 Dothideomycetes genomes: a test case for predicting lifestyles and emergence of pathogens.</title>
        <authorList>
            <person name="Haridas S."/>
            <person name="Albert R."/>
            <person name="Binder M."/>
            <person name="Bloem J."/>
            <person name="Labutti K."/>
            <person name="Salamov A."/>
            <person name="Andreopoulos B."/>
            <person name="Baker S."/>
            <person name="Barry K."/>
            <person name="Bills G."/>
            <person name="Bluhm B."/>
            <person name="Cannon C."/>
            <person name="Castanera R."/>
            <person name="Culley D."/>
            <person name="Daum C."/>
            <person name="Ezra D."/>
            <person name="Gonzalez J."/>
            <person name="Henrissat B."/>
            <person name="Kuo A."/>
            <person name="Liang C."/>
            <person name="Lipzen A."/>
            <person name="Lutzoni F."/>
            <person name="Magnuson J."/>
            <person name="Mondo S."/>
            <person name="Nolan M."/>
            <person name="Ohm R."/>
            <person name="Pangilinan J."/>
            <person name="Park H.-J."/>
            <person name="Ramirez L."/>
            <person name="Alfaro M."/>
            <person name="Sun H."/>
            <person name="Tritt A."/>
            <person name="Yoshinaga Y."/>
            <person name="Zwiers L.-H."/>
            <person name="Turgeon B."/>
            <person name="Goodwin S."/>
            <person name="Spatafora J."/>
            <person name="Crous P."/>
            <person name="Grigoriev I."/>
        </authorList>
    </citation>
    <scope>NUCLEOTIDE SEQUENCE</scope>
    <source>
        <strain evidence="2">CBS 116005</strain>
    </source>
</reference>
<keyword evidence="3" id="KW-1185">Reference proteome</keyword>
<name>A0A6G1LA92_9PEZI</name>
<protein>
    <submittedName>
        <fullName evidence="2">Uncharacterized protein</fullName>
    </submittedName>
</protein>
<accession>A0A6G1LA92</accession>
<evidence type="ECO:0000256" key="1">
    <source>
        <dbReference type="SAM" id="MobiDB-lite"/>
    </source>
</evidence>
<organism evidence="2 3">
    <name type="scientific">Teratosphaeria nubilosa</name>
    <dbReference type="NCBI Taxonomy" id="161662"/>
    <lineage>
        <taxon>Eukaryota</taxon>
        <taxon>Fungi</taxon>
        <taxon>Dikarya</taxon>
        <taxon>Ascomycota</taxon>
        <taxon>Pezizomycotina</taxon>
        <taxon>Dothideomycetes</taxon>
        <taxon>Dothideomycetidae</taxon>
        <taxon>Mycosphaerellales</taxon>
        <taxon>Teratosphaeriaceae</taxon>
        <taxon>Teratosphaeria</taxon>
    </lineage>
</organism>
<dbReference type="EMBL" id="ML995834">
    <property type="protein sequence ID" value="KAF2769338.1"/>
    <property type="molecule type" value="Genomic_DNA"/>
</dbReference>